<accession>A0A1V2TMI5</accession>
<dbReference type="AlphaFoldDB" id="A0A1V2TMI5"/>
<feature type="compositionally biased region" description="Pro residues" evidence="1">
    <location>
        <begin position="323"/>
        <end position="339"/>
    </location>
</feature>
<feature type="region of interest" description="Disordered" evidence="1">
    <location>
        <begin position="312"/>
        <end position="345"/>
    </location>
</feature>
<dbReference type="RefSeq" id="WP_077114500.1">
    <property type="nucleotide sequence ID" value="NZ_LOKT01000001.1"/>
</dbReference>
<dbReference type="Proteomes" id="UP000188836">
    <property type="component" value="Unassembled WGS sequence"/>
</dbReference>
<dbReference type="EMBL" id="MUMY01000001">
    <property type="protein sequence ID" value="ONM50561.1"/>
    <property type="molecule type" value="Genomic_DNA"/>
</dbReference>
<evidence type="ECO:0000313" key="2">
    <source>
        <dbReference type="EMBL" id="ONM50561.1"/>
    </source>
</evidence>
<protein>
    <submittedName>
        <fullName evidence="2">Type VII secretion-associated protein</fullName>
    </submittedName>
</protein>
<evidence type="ECO:0000256" key="1">
    <source>
        <dbReference type="SAM" id="MobiDB-lite"/>
    </source>
</evidence>
<reference evidence="2 3" key="1">
    <citation type="journal article" date="2016" name="Antonie Van Leeuwenhoek">
        <title>Nocardia donostiensis sp. nov., isolated from human respiratory specimens.</title>
        <authorList>
            <person name="Ercibengoa M."/>
            <person name="Bell M."/>
            <person name="Marimon J.M."/>
            <person name="Humrighouse B."/>
            <person name="Klenk H.P."/>
            <person name="Potter G."/>
            <person name="Perez-Trallero E."/>
        </authorList>
    </citation>
    <scope>NUCLEOTIDE SEQUENCE [LARGE SCALE GENOMIC DNA]</scope>
    <source>
        <strain evidence="2 3">X1655</strain>
    </source>
</reference>
<gene>
    <name evidence="2" type="ORF">B0T46_01230</name>
</gene>
<comment type="caution">
    <text evidence="2">The sequence shown here is derived from an EMBL/GenBank/DDBJ whole genome shotgun (WGS) entry which is preliminary data.</text>
</comment>
<dbReference type="InterPro" id="IPR023840">
    <property type="entry name" value="T7SS_Rv3446c"/>
</dbReference>
<dbReference type="NCBIfam" id="TIGR03931">
    <property type="entry name" value="T7SS_Rv3446c"/>
    <property type="match status" value="1"/>
</dbReference>
<sequence length="486" mass="51611">MPTVELTLSENRLWARSSNTHADLPPSVTPGSDGTTLVVGEPLAPPSITSSVTQLLAADRIAYEPGMPTPLDAISAVFARLLADLRVHTPCERLTVICPTEWGTRRRTTVATAAHRFASDVVFEETAIRTVTAAERNRDRRTVVFEFSMLATTASSVIPTHEGLRVEACEHEPNLAAADITADSPAMAQLRAVLDRLLDGKPADSVLLVGIGADPAFLELFGATVTEICGPTAELRTVPSADLARSKQNATSLYQPTLAQLPRNEWVQPLRERAAATQPPRSKTPLYLGAAAATVISLAALGGFAVMNSGGDQDATAAAPTTPLAPPPQPSPQLPPPPTSATATADEQTIGRLRLQIPTGWHIKETSTPTEQRLELVPDSGPRARITVIQQPIASGVGYPQVAANLEAQMAARPVGSVSELRRDVVYAGRSGLAYTEHPEDGSRVDWHVIVEHSTQVSIGCQYQTGGQDSITHVCTDFATTLAVNP</sequence>
<dbReference type="OrthoDB" id="4412823at2"/>
<proteinExistence type="predicted"/>
<organism evidence="2 3">
    <name type="scientific">Nocardia donostiensis</name>
    <dbReference type="NCBI Taxonomy" id="1538463"/>
    <lineage>
        <taxon>Bacteria</taxon>
        <taxon>Bacillati</taxon>
        <taxon>Actinomycetota</taxon>
        <taxon>Actinomycetes</taxon>
        <taxon>Mycobacteriales</taxon>
        <taxon>Nocardiaceae</taxon>
        <taxon>Nocardia</taxon>
    </lineage>
</organism>
<dbReference type="STRING" id="1538463.B0T36_00940"/>
<name>A0A1V2TMI5_9NOCA</name>
<evidence type="ECO:0000313" key="3">
    <source>
        <dbReference type="Proteomes" id="UP000188836"/>
    </source>
</evidence>
<keyword evidence="3" id="KW-1185">Reference proteome</keyword>